<evidence type="ECO:0000256" key="8">
    <source>
        <dbReference type="ARBA" id="ARBA00023163"/>
    </source>
</evidence>
<comment type="subcellular location">
    <subcellularLocation>
        <location evidence="1">Nucleus</location>
    </subcellularLocation>
</comment>
<feature type="domain" description="C2H2-type" evidence="12">
    <location>
        <begin position="452"/>
        <end position="479"/>
    </location>
</feature>
<evidence type="ECO:0000256" key="6">
    <source>
        <dbReference type="ARBA" id="ARBA00023015"/>
    </source>
</evidence>
<keyword evidence="7" id="KW-0238">DNA-binding</keyword>
<dbReference type="Gene3D" id="3.30.160.60">
    <property type="entry name" value="Classic Zinc Finger"/>
    <property type="match status" value="4"/>
</dbReference>
<dbReference type="EnsemblMetazoa" id="MDOA006012-RA">
    <property type="protein sequence ID" value="MDOA006012-PA"/>
    <property type="gene ID" value="MDOA006012"/>
</dbReference>
<proteinExistence type="predicted"/>
<evidence type="ECO:0000256" key="5">
    <source>
        <dbReference type="ARBA" id="ARBA00022833"/>
    </source>
</evidence>
<feature type="compositionally biased region" description="Polar residues" evidence="11">
    <location>
        <begin position="536"/>
        <end position="545"/>
    </location>
</feature>
<dbReference type="FunFam" id="3.30.160.60:FF:000432">
    <property type="entry name" value="zinc finger protein Gfi-1b isoform X1"/>
    <property type="match status" value="1"/>
</dbReference>
<keyword evidence="9" id="KW-0539">Nucleus</keyword>
<dbReference type="GO" id="GO:0008270">
    <property type="term" value="F:zinc ion binding"/>
    <property type="evidence" value="ECO:0007669"/>
    <property type="project" value="UniProtKB-KW"/>
</dbReference>
<gene>
    <name evidence="13" type="primary">101900898</name>
</gene>
<dbReference type="GO" id="GO:0005634">
    <property type="term" value="C:nucleus"/>
    <property type="evidence" value="ECO:0007669"/>
    <property type="project" value="UniProtKB-SubCell"/>
</dbReference>
<evidence type="ECO:0000256" key="11">
    <source>
        <dbReference type="SAM" id="MobiDB-lite"/>
    </source>
</evidence>
<dbReference type="AlphaFoldDB" id="A0A1I8MKY0"/>
<dbReference type="eggNOG" id="KOG1721">
    <property type="taxonomic scope" value="Eukaryota"/>
</dbReference>
<dbReference type="Pfam" id="PF00096">
    <property type="entry name" value="zf-C2H2"/>
    <property type="match status" value="3"/>
</dbReference>
<evidence type="ECO:0000256" key="7">
    <source>
        <dbReference type="ARBA" id="ARBA00023125"/>
    </source>
</evidence>
<sequence length="556" mass="61603">MNHLSPPPSPQSKAAQLSNFGSAASSASVDSKNWIQRASAFNNVMATAAAQQLNTRDIPPILYNPLLYSSALLWPQFLLSSASALHTPHTPITPKSPFNASLNSRDYALTPEKEDLSGSSQEENTSLNEDMPLNLCIKRESANEEQASCSGTPPPLRAVNLKSSSPKTPEDDYETSVKIRTHHSNSIWSPASMCAQKKNTSLPLAANTHNTDEEQMEMDPIVRKFKYERRNSFSRQQSVQDSNLLTPLSSISGPATFPRSNFSNHKANIELETAQQQQINAHRNAFMAGLAGNNLELLTQHLKAQTQRELELLRQQRVDLFVHQQQQQQTSSDNDSISEDYHKEQENKLSLLQQHHHQYMAAAAAAAAAASQQQQQQQHPDSTAAIGGSPADGLHSSSCHPDSDGGHSGGTASNSGEKRVARNFQCKQCGKAFKRSSTLTTHLLIHSDTRPYPCQYCGKRFHQKSDMKKHTYIHTGEKPHKCTVCFKAFSQSSNLITHMRKHTGYKPFGCGLCDQAFQRKVDLRRHRESRHEDHSMSTGPSSQPPTMIKMEVSSSC</sequence>
<keyword evidence="3" id="KW-0677">Repeat</keyword>
<dbReference type="FunFam" id="3.30.160.60:FF:000208">
    <property type="entry name" value="zinc finger protein Gfi-1b"/>
    <property type="match status" value="1"/>
</dbReference>
<feature type="domain" description="C2H2-type" evidence="12">
    <location>
        <begin position="508"/>
        <end position="536"/>
    </location>
</feature>
<feature type="compositionally biased region" description="Low complexity" evidence="11">
    <location>
        <begin position="363"/>
        <end position="379"/>
    </location>
</feature>
<evidence type="ECO:0000256" key="1">
    <source>
        <dbReference type="ARBA" id="ARBA00004123"/>
    </source>
</evidence>
<dbReference type="InterPro" id="IPR013087">
    <property type="entry name" value="Znf_C2H2_type"/>
</dbReference>
<feature type="domain" description="C2H2-type" evidence="12">
    <location>
        <begin position="480"/>
        <end position="507"/>
    </location>
</feature>
<dbReference type="GO" id="GO:0000978">
    <property type="term" value="F:RNA polymerase II cis-regulatory region sequence-specific DNA binding"/>
    <property type="evidence" value="ECO:0007669"/>
    <property type="project" value="TreeGrafter"/>
</dbReference>
<dbReference type="KEGG" id="mde:101900898"/>
<dbReference type="FunFam" id="3.30.160.60:FF:002812">
    <property type="entry name" value="Neuroectoderm-expressed 2, isoform B"/>
    <property type="match status" value="1"/>
</dbReference>
<evidence type="ECO:0000256" key="3">
    <source>
        <dbReference type="ARBA" id="ARBA00022737"/>
    </source>
</evidence>
<dbReference type="GO" id="GO:0000981">
    <property type="term" value="F:DNA-binding transcription factor activity, RNA polymerase II-specific"/>
    <property type="evidence" value="ECO:0007669"/>
    <property type="project" value="TreeGrafter"/>
</dbReference>
<protein>
    <recommendedName>
        <fullName evidence="12">C2H2-type domain-containing protein</fullName>
    </recommendedName>
</protein>
<dbReference type="GO" id="GO:0000122">
    <property type="term" value="P:negative regulation of transcription by RNA polymerase II"/>
    <property type="evidence" value="ECO:0007669"/>
    <property type="project" value="UniProtKB-ARBA"/>
</dbReference>
<organism evidence="13">
    <name type="scientific">Musca domestica</name>
    <name type="common">House fly</name>
    <dbReference type="NCBI Taxonomy" id="7370"/>
    <lineage>
        <taxon>Eukaryota</taxon>
        <taxon>Metazoa</taxon>
        <taxon>Ecdysozoa</taxon>
        <taxon>Arthropoda</taxon>
        <taxon>Hexapoda</taxon>
        <taxon>Insecta</taxon>
        <taxon>Pterygota</taxon>
        <taxon>Neoptera</taxon>
        <taxon>Endopterygota</taxon>
        <taxon>Diptera</taxon>
        <taxon>Brachycera</taxon>
        <taxon>Muscomorpha</taxon>
        <taxon>Muscoidea</taxon>
        <taxon>Muscidae</taxon>
        <taxon>Musca</taxon>
    </lineage>
</organism>
<dbReference type="SUPFAM" id="SSF57667">
    <property type="entry name" value="beta-beta-alpha zinc fingers"/>
    <property type="match status" value="2"/>
</dbReference>
<evidence type="ECO:0000313" key="13">
    <source>
        <dbReference type="EnsemblMetazoa" id="MDOA006012-PA"/>
    </source>
</evidence>
<keyword evidence="4 10" id="KW-0863">Zinc-finger</keyword>
<dbReference type="PROSITE" id="PS50157">
    <property type="entry name" value="ZINC_FINGER_C2H2_2"/>
    <property type="match status" value="4"/>
</dbReference>
<feature type="region of interest" description="Disordered" evidence="11">
    <location>
        <begin position="363"/>
        <end position="416"/>
    </location>
</feature>
<dbReference type="SMART" id="SM00355">
    <property type="entry name" value="ZnF_C2H2"/>
    <property type="match status" value="4"/>
</dbReference>
<dbReference type="PANTHER" id="PTHR23235">
    <property type="entry name" value="KRUEPPEL-LIKE TRANSCRIPTION FACTOR"/>
    <property type="match status" value="1"/>
</dbReference>
<keyword evidence="5" id="KW-0862">Zinc</keyword>
<dbReference type="VEuPathDB" id="VectorBase:MDOA006012"/>
<feature type="region of interest" description="Disordered" evidence="11">
    <location>
        <begin position="144"/>
        <end position="172"/>
    </location>
</feature>
<dbReference type="PANTHER" id="PTHR23235:SF142">
    <property type="entry name" value="ZINC FINGER PROTEIN 384"/>
    <property type="match status" value="1"/>
</dbReference>
<dbReference type="PROSITE" id="PS00028">
    <property type="entry name" value="ZINC_FINGER_C2H2_1"/>
    <property type="match status" value="4"/>
</dbReference>
<dbReference type="InterPro" id="IPR036236">
    <property type="entry name" value="Znf_C2H2_sf"/>
</dbReference>
<accession>A0A1I8MKY0</accession>
<evidence type="ECO:0000256" key="10">
    <source>
        <dbReference type="PROSITE-ProRule" id="PRU00042"/>
    </source>
</evidence>
<evidence type="ECO:0000256" key="2">
    <source>
        <dbReference type="ARBA" id="ARBA00022723"/>
    </source>
</evidence>
<dbReference type="FunFam" id="3.30.160.60:FF:000148">
    <property type="entry name" value="zinc finger protein Gfi-1"/>
    <property type="match status" value="1"/>
</dbReference>
<keyword evidence="8" id="KW-0804">Transcription</keyword>
<dbReference type="OrthoDB" id="6155966at2759"/>
<evidence type="ECO:0000259" key="12">
    <source>
        <dbReference type="PROSITE" id="PS50157"/>
    </source>
</evidence>
<dbReference type="RefSeq" id="XP_005181525.2">
    <property type="nucleotide sequence ID" value="XM_005181468.4"/>
</dbReference>
<reference evidence="13" key="1">
    <citation type="submission" date="2020-05" db="UniProtKB">
        <authorList>
            <consortium name="EnsemblMetazoa"/>
        </authorList>
    </citation>
    <scope>IDENTIFICATION</scope>
    <source>
        <strain evidence="13">Aabys</strain>
    </source>
</reference>
<dbReference type="VEuPathDB" id="VectorBase:MDOMA2_006539"/>
<feature type="domain" description="C2H2-type" evidence="12">
    <location>
        <begin position="424"/>
        <end position="451"/>
    </location>
</feature>
<evidence type="ECO:0000256" key="9">
    <source>
        <dbReference type="ARBA" id="ARBA00023242"/>
    </source>
</evidence>
<feature type="region of interest" description="Disordered" evidence="11">
    <location>
        <begin position="523"/>
        <end position="556"/>
    </location>
</feature>
<keyword evidence="6" id="KW-0805">Transcription regulation</keyword>
<name>A0A1I8MKY0_MUSDO</name>
<evidence type="ECO:0000256" key="4">
    <source>
        <dbReference type="ARBA" id="ARBA00022771"/>
    </source>
</evidence>
<dbReference type="GO" id="GO:0009887">
    <property type="term" value="P:animal organ morphogenesis"/>
    <property type="evidence" value="ECO:0007669"/>
    <property type="project" value="UniProtKB-ARBA"/>
</dbReference>
<keyword evidence="2" id="KW-0479">Metal-binding</keyword>
<dbReference type="STRING" id="7370.A0A1I8MKY0"/>
<dbReference type="GO" id="GO:0003002">
    <property type="term" value="P:regionalization"/>
    <property type="evidence" value="ECO:0007669"/>
    <property type="project" value="UniProtKB-ARBA"/>
</dbReference>